<gene>
    <name evidence="2" type="ORF">SAMN05660349_00054</name>
</gene>
<keyword evidence="3" id="KW-1185">Reference proteome</keyword>
<feature type="transmembrane region" description="Helical" evidence="1">
    <location>
        <begin position="255"/>
        <end position="273"/>
    </location>
</feature>
<feature type="transmembrane region" description="Helical" evidence="1">
    <location>
        <begin position="116"/>
        <end position="143"/>
    </location>
</feature>
<feature type="transmembrane region" description="Helical" evidence="1">
    <location>
        <begin position="149"/>
        <end position="176"/>
    </location>
</feature>
<dbReference type="EMBL" id="FUYQ01000001">
    <property type="protein sequence ID" value="SKB25584.1"/>
    <property type="molecule type" value="Genomic_DNA"/>
</dbReference>
<dbReference type="AlphaFoldDB" id="A0A1T4ZS34"/>
<dbReference type="InterPro" id="IPR045692">
    <property type="entry name" value="DUF6057"/>
</dbReference>
<dbReference type="Pfam" id="PF19529">
    <property type="entry name" value="DUF6057"/>
    <property type="match status" value="1"/>
</dbReference>
<protein>
    <recommendedName>
        <fullName evidence="4">Transmembrane protein</fullName>
    </recommendedName>
</protein>
<evidence type="ECO:0008006" key="4">
    <source>
        <dbReference type="Google" id="ProtNLM"/>
    </source>
</evidence>
<name>A0A1T4ZS34_9BACT</name>
<accession>A0A1T4ZS34</accession>
<feature type="transmembrane region" description="Helical" evidence="1">
    <location>
        <begin position="225"/>
        <end position="243"/>
    </location>
</feature>
<dbReference type="RefSeq" id="WP_079681840.1">
    <property type="nucleotide sequence ID" value="NZ_FUYQ01000001.1"/>
</dbReference>
<evidence type="ECO:0000256" key="1">
    <source>
        <dbReference type="SAM" id="Phobius"/>
    </source>
</evidence>
<keyword evidence="1" id="KW-0472">Membrane</keyword>
<keyword evidence="1" id="KW-1133">Transmembrane helix</keyword>
<sequence length="582" mass="66914">MTKKEVLIKAGSVMMFAILCIAFFQIFYPYHLFIKEQLQLFLFTSEYFISYLSKPASLASYLGDFFTQFFYLRWGGAIVLALLLCVEWLLIVCLLRKLGAEKNVLLYAFFPIIGEWVLHCGLGYSVSSTITVILCIIIFLLYATIKKRFIAFLVAILLQPILYALLGSGLFTFNLLLLLTDSIRKEKLNLLAYVILFTGILIPFLLRSHYLLTIEQAYIYPHREFMAFVPPLLIIMLAGGMSSREVRIYTSDIRYTPFLFGLQLILLIGGVLSRANFHREKILSLDSEAYFGNWSKVLKQASSYNLNDNIATYYTNLALARYGQLPDHILEFYQPATDGLFLPVNPNASPLTIFFSNEVFFYLGDMNMAQHSSMLGMIFSPNNRSSRLIKRLAEINMINGEKEAARKYLRMLEPTLFHRAWAKKRLQILDADTLTASTDAWLKEKRSMIPKRDTLRSSTDYLASLNLLASSNPANKMAVDYLLCYHLLSKDIRSFTNTYNRYVKDTSPVLPRIYGEALLISLLNSKATDKEVQSYGISPDMIREFAEYTRLYEQSNGRGELLQAKFGKSYWFYFHFAKMDTK</sequence>
<feature type="transmembrane region" description="Helical" evidence="1">
    <location>
        <begin position="188"/>
        <end position="205"/>
    </location>
</feature>
<evidence type="ECO:0000313" key="2">
    <source>
        <dbReference type="EMBL" id="SKB25584.1"/>
    </source>
</evidence>
<feature type="transmembrane region" description="Helical" evidence="1">
    <location>
        <begin position="74"/>
        <end position="95"/>
    </location>
</feature>
<keyword evidence="1" id="KW-0812">Transmembrane</keyword>
<feature type="transmembrane region" description="Helical" evidence="1">
    <location>
        <begin position="6"/>
        <end position="28"/>
    </location>
</feature>
<reference evidence="3" key="1">
    <citation type="submission" date="2017-02" db="EMBL/GenBank/DDBJ databases">
        <authorList>
            <person name="Varghese N."/>
            <person name="Submissions S."/>
        </authorList>
    </citation>
    <scope>NUCLEOTIDE SEQUENCE [LARGE SCALE GENOMIC DNA]</scope>
    <source>
        <strain evidence="3">DSM 24967</strain>
    </source>
</reference>
<organism evidence="2 3">
    <name type="scientific">Parabacteroides chartae</name>
    <dbReference type="NCBI Taxonomy" id="1037355"/>
    <lineage>
        <taxon>Bacteria</taxon>
        <taxon>Pseudomonadati</taxon>
        <taxon>Bacteroidota</taxon>
        <taxon>Bacteroidia</taxon>
        <taxon>Bacteroidales</taxon>
        <taxon>Tannerellaceae</taxon>
        <taxon>Parabacteroides</taxon>
    </lineage>
</organism>
<dbReference type="Proteomes" id="UP000190852">
    <property type="component" value="Unassembled WGS sequence"/>
</dbReference>
<evidence type="ECO:0000313" key="3">
    <source>
        <dbReference type="Proteomes" id="UP000190852"/>
    </source>
</evidence>
<proteinExistence type="predicted"/>